<evidence type="ECO:0000256" key="2">
    <source>
        <dbReference type="ARBA" id="ARBA00022801"/>
    </source>
</evidence>
<comment type="caution">
    <text evidence="4">The sequence shown here is derived from an EMBL/GenBank/DDBJ whole genome shotgun (WGS) entry which is preliminary data.</text>
</comment>
<comment type="similarity">
    <text evidence="1">Belongs to the histone deacetylase family.</text>
</comment>
<evidence type="ECO:0000256" key="1">
    <source>
        <dbReference type="ARBA" id="ARBA00005947"/>
    </source>
</evidence>
<evidence type="ECO:0000313" key="4">
    <source>
        <dbReference type="EMBL" id="MBD8007211.1"/>
    </source>
</evidence>
<dbReference type="SUPFAM" id="SSF52768">
    <property type="entry name" value="Arginase/deacetylase"/>
    <property type="match status" value="1"/>
</dbReference>
<dbReference type="InterPro" id="IPR037138">
    <property type="entry name" value="His_deacetylse_dom_sf"/>
</dbReference>
<organism evidence="4 5">
    <name type="scientific">Bacillus norwichensis</name>
    <dbReference type="NCBI Taxonomy" id="2762217"/>
    <lineage>
        <taxon>Bacteria</taxon>
        <taxon>Bacillati</taxon>
        <taxon>Bacillota</taxon>
        <taxon>Bacilli</taxon>
        <taxon>Bacillales</taxon>
        <taxon>Bacillaceae</taxon>
        <taxon>Bacillus</taxon>
    </lineage>
</organism>
<dbReference type="InterPro" id="IPR023801">
    <property type="entry name" value="His_deacetylse_dom"/>
</dbReference>
<sequence length="380" mass="42340">MKTGYIYDESYFWHDTGTGTLFLPSGGYLQTDVFSEHPETKRRVNNLLERCGLMRELHHIRPRAATLEEIQFLHTSEYIEQVKYLSDTNGGDAGDHAIVGRGSYEIALLSTGGALTAVDSVIEGEVDNAYALTRPPGHHAEPAKGIGFCIFNNVAIAAKYAQKKYGLRKIMVLDWDVHHGNGTEKAFYEDDQVLFISIHEHLNFPNNSGFATDIGEGKGKGYNVNIPLPPGCGTSAYLQTFEQVIKPLADEFQPELIIVSAGQDPGMFDPLGRMRVSADGFGKMTDIMKEIAQKHCNGKLVFCHEGGYSNAYVPFCTLRIIEVLSEKQTDVKDPFAPGTNGYPDKVYEHEQEAINEVIKVQSRYWRNIQVTKVGQLIKKD</sequence>
<name>A0ABR8VRN4_9BACI</name>
<dbReference type="PANTHER" id="PTHR10625:SF31">
    <property type="entry name" value="HISTONE DEACETYLASE DOMAIN-CONTAINING PROTEIN"/>
    <property type="match status" value="1"/>
</dbReference>
<dbReference type="InterPro" id="IPR003084">
    <property type="entry name" value="HDAC_I/II"/>
</dbReference>
<accession>A0ABR8VRN4</accession>
<dbReference type="EMBL" id="JACSPV010000050">
    <property type="protein sequence ID" value="MBD8007211.1"/>
    <property type="molecule type" value="Genomic_DNA"/>
</dbReference>
<keyword evidence="5" id="KW-1185">Reference proteome</keyword>
<dbReference type="CDD" id="cd09996">
    <property type="entry name" value="HDAC_classII_1"/>
    <property type="match status" value="1"/>
</dbReference>
<dbReference type="RefSeq" id="WP_191815712.1">
    <property type="nucleotide sequence ID" value="NZ_JACSPV010000050.1"/>
</dbReference>
<feature type="domain" description="Histone deacetylase" evidence="3">
    <location>
        <begin position="37"/>
        <end position="322"/>
    </location>
</feature>
<dbReference type="InterPro" id="IPR000286">
    <property type="entry name" value="HDACs"/>
</dbReference>
<reference evidence="4 5" key="1">
    <citation type="submission" date="2020-08" db="EMBL/GenBank/DDBJ databases">
        <title>A Genomic Blueprint of the Chicken Gut Microbiome.</title>
        <authorList>
            <person name="Gilroy R."/>
            <person name="Ravi A."/>
            <person name="Getino M."/>
            <person name="Pursley I."/>
            <person name="Horton D.L."/>
            <person name="Alikhan N.-F."/>
            <person name="Baker D."/>
            <person name="Gharbi K."/>
            <person name="Hall N."/>
            <person name="Watson M."/>
            <person name="Adriaenssens E.M."/>
            <person name="Foster-Nyarko E."/>
            <person name="Jarju S."/>
            <person name="Secka A."/>
            <person name="Antonio M."/>
            <person name="Oren A."/>
            <person name="Chaudhuri R."/>
            <person name="La Ragione R.M."/>
            <person name="Hildebrand F."/>
            <person name="Pallen M.J."/>
        </authorList>
    </citation>
    <scope>NUCLEOTIDE SEQUENCE [LARGE SCALE GENOMIC DNA]</scope>
    <source>
        <strain evidence="4 5">Sa1BUA2</strain>
    </source>
</reference>
<dbReference type="Gene3D" id="3.40.800.20">
    <property type="entry name" value="Histone deacetylase domain"/>
    <property type="match status" value="1"/>
</dbReference>
<dbReference type="PRINTS" id="PR01271">
    <property type="entry name" value="HISDACETLASE"/>
</dbReference>
<dbReference type="Proteomes" id="UP000648182">
    <property type="component" value="Unassembled WGS sequence"/>
</dbReference>
<protein>
    <submittedName>
        <fullName evidence="4">Class II histone deacetylase</fullName>
    </submittedName>
</protein>
<dbReference type="InterPro" id="IPR023696">
    <property type="entry name" value="Ureohydrolase_dom_sf"/>
</dbReference>
<gene>
    <name evidence="4" type="ORF">H9631_19290</name>
</gene>
<dbReference type="Pfam" id="PF00850">
    <property type="entry name" value="Hist_deacetyl"/>
    <property type="match status" value="1"/>
</dbReference>
<dbReference type="PANTHER" id="PTHR10625">
    <property type="entry name" value="HISTONE DEACETYLASE HDAC1-RELATED"/>
    <property type="match status" value="1"/>
</dbReference>
<evidence type="ECO:0000313" key="5">
    <source>
        <dbReference type="Proteomes" id="UP000648182"/>
    </source>
</evidence>
<evidence type="ECO:0000259" key="3">
    <source>
        <dbReference type="Pfam" id="PF00850"/>
    </source>
</evidence>
<dbReference type="PRINTS" id="PR01270">
    <property type="entry name" value="HDASUPER"/>
</dbReference>
<proteinExistence type="inferred from homology"/>
<keyword evidence="2" id="KW-0378">Hydrolase</keyword>